<dbReference type="Pfam" id="PF10318">
    <property type="entry name" value="7TM_GPCR_Srh"/>
    <property type="match status" value="1"/>
</dbReference>
<feature type="transmembrane region" description="Helical" evidence="1">
    <location>
        <begin position="264"/>
        <end position="291"/>
    </location>
</feature>
<dbReference type="InterPro" id="IPR053220">
    <property type="entry name" value="Nematode_rcpt-like_serp_H"/>
</dbReference>
<evidence type="ECO:0000313" key="3">
    <source>
        <dbReference type="WBParaSite" id="L893_g5825.t1"/>
    </source>
</evidence>
<keyword evidence="1" id="KW-0812">Transmembrane</keyword>
<feature type="transmembrane region" description="Helical" evidence="1">
    <location>
        <begin position="187"/>
        <end position="210"/>
    </location>
</feature>
<evidence type="ECO:0000313" key="2">
    <source>
        <dbReference type="Proteomes" id="UP000095287"/>
    </source>
</evidence>
<dbReference type="PANTHER" id="PTHR22941">
    <property type="entry name" value="SERPENTINE RECEPTOR"/>
    <property type="match status" value="1"/>
</dbReference>
<reference evidence="3" key="1">
    <citation type="submission" date="2016-11" db="UniProtKB">
        <authorList>
            <consortium name="WormBaseParasite"/>
        </authorList>
    </citation>
    <scope>IDENTIFICATION</scope>
</reference>
<feature type="transmembrane region" description="Helical" evidence="1">
    <location>
        <begin position="12"/>
        <end position="32"/>
    </location>
</feature>
<dbReference type="AlphaFoldDB" id="A0A1I8AHK7"/>
<dbReference type="InterPro" id="IPR019422">
    <property type="entry name" value="7TM_GPCR_serpentine_rcpt_Srh"/>
</dbReference>
<feature type="transmembrane region" description="Helical" evidence="1">
    <location>
        <begin position="131"/>
        <end position="153"/>
    </location>
</feature>
<feature type="transmembrane region" description="Helical" evidence="1">
    <location>
        <begin position="44"/>
        <end position="63"/>
    </location>
</feature>
<dbReference type="WBParaSite" id="L893_g5825.t1">
    <property type="protein sequence ID" value="L893_g5825.t1"/>
    <property type="gene ID" value="L893_g5825"/>
</dbReference>
<keyword evidence="1" id="KW-1133">Transmembrane helix</keyword>
<evidence type="ECO:0000256" key="1">
    <source>
        <dbReference type="SAM" id="Phobius"/>
    </source>
</evidence>
<protein>
    <submittedName>
        <fullName evidence="3">G_PROTEIN_RECEP_F1_2 domain-containing protein</fullName>
    </submittedName>
</protein>
<feature type="transmembrane region" description="Helical" evidence="1">
    <location>
        <begin position="83"/>
        <end position="110"/>
    </location>
</feature>
<feature type="transmembrane region" description="Helical" evidence="1">
    <location>
        <begin position="230"/>
        <end position="258"/>
    </location>
</feature>
<proteinExistence type="predicted"/>
<organism evidence="2 3">
    <name type="scientific">Steinernema glaseri</name>
    <dbReference type="NCBI Taxonomy" id="37863"/>
    <lineage>
        <taxon>Eukaryota</taxon>
        <taxon>Metazoa</taxon>
        <taxon>Ecdysozoa</taxon>
        <taxon>Nematoda</taxon>
        <taxon>Chromadorea</taxon>
        <taxon>Rhabditida</taxon>
        <taxon>Tylenchina</taxon>
        <taxon>Panagrolaimomorpha</taxon>
        <taxon>Strongyloidoidea</taxon>
        <taxon>Steinernematidae</taxon>
        <taxon>Steinernema</taxon>
    </lineage>
</organism>
<sequence>MAVELETFYNVFLNSTFAHKTVLYVVTLYMVFTKTPPRMRVFSMFLLNLMFWDLGTHFLWMGFHPFPLMPLLCFRLDGFIASFYFTESLGHVFFIAFFVCIINVGTAISLSFQFRLFVIKHGNTMSKATKVYIVGYCIASHVIPTGFFVGLYFTCLVTVDEYPETIAPGARTRLFCYKPKAPESSLFFLSVVLYLMLTGVIVMILVVLSFREVAKNLSIIGERTAKMQKFFLRSLMILSGIPINIGGVPCIIMCFLFYFRETPYARFIIVICLLLASNYGPIVCIVTIVLFRPYRDSVVHIFKRPPWTTKEQWSHTPQCLESDYSGNPYTDTTVVHSNSNLAK</sequence>
<keyword evidence="1" id="KW-0472">Membrane</keyword>
<accession>A0A1I8AHK7</accession>
<dbReference type="Proteomes" id="UP000095287">
    <property type="component" value="Unplaced"/>
</dbReference>
<keyword evidence="2" id="KW-1185">Reference proteome</keyword>
<name>A0A1I8AHK7_9BILA</name>